<comment type="caution">
    <text evidence="10">The sequence shown here is derived from an EMBL/GenBank/DDBJ whole genome shotgun (WGS) entry which is preliminary data.</text>
</comment>
<dbReference type="InterPro" id="IPR009056">
    <property type="entry name" value="Cyt_c-like_dom"/>
</dbReference>
<evidence type="ECO:0000313" key="11">
    <source>
        <dbReference type="Proteomes" id="UP000234845"/>
    </source>
</evidence>
<dbReference type="InterPro" id="IPR002323">
    <property type="entry name" value="Cyt_CIE"/>
</dbReference>
<feature type="compositionally biased region" description="Basic and acidic residues" evidence="7">
    <location>
        <begin position="60"/>
        <end position="72"/>
    </location>
</feature>
<dbReference type="PANTHER" id="PTHR19328:SF75">
    <property type="entry name" value="ALDOSE SUGAR DEHYDROGENASE YLII"/>
    <property type="match status" value="1"/>
</dbReference>
<feature type="domain" description="Cytochrome c" evidence="9">
    <location>
        <begin position="446"/>
        <end position="527"/>
    </location>
</feature>
<evidence type="ECO:0000313" key="10">
    <source>
        <dbReference type="EMBL" id="PLW81887.1"/>
    </source>
</evidence>
<proteinExistence type="predicted"/>
<dbReference type="Proteomes" id="UP000234845">
    <property type="component" value="Unassembled WGS sequence"/>
</dbReference>
<dbReference type="Gene3D" id="1.10.760.10">
    <property type="entry name" value="Cytochrome c-like domain"/>
    <property type="match status" value="1"/>
</dbReference>
<dbReference type="Pfam" id="PF07995">
    <property type="entry name" value="GSDH"/>
    <property type="match status" value="1"/>
</dbReference>
<dbReference type="SUPFAM" id="SSF46626">
    <property type="entry name" value="Cytochrome c"/>
    <property type="match status" value="1"/>
</dbReference>
<name>A0A2N5Y0F9_9GAMM</name>
<keyword evidence="1" id="KW-0813">Transport</keyword>
<organism evidence="10 11">
    <name type="scientific">Kineobactrum sediminis</name>
    <dbReference type="NCBI Taxonomy" id="1905677"/>
    <lineage>
        <taxon>Bacteria</taxon>
        <taxon>Pseudomonadati</taxon>
        <taxon>Pseudomonadota</taxon>
        <taxon>Gammaproteobacteria</taxon>
        <taxon>Cellvibrionales</taxon>
        <taxon>Halieaceae</taxon>
        <taxon>Kineobactrum</taxon>
    </lineage>
</organism>
<evidence type="ECO:0000256" key="1">
    <source>
        <dbReference type="ARBA" id="ARBA00022448"/>
    </source>
</evidence>
<evidence type="ECO:0000256" key="5">
    <source>
        <dbReference type="ARBA" id="ARBA00023004"/>
    </source>
</evidence>
<dbReference type="GO" id="GO:0020037">
    <property type="term" value="F:heme binding"/>
    <property type="evidence" value="ECO:0007669"/>
    <property type="project" value="InterPro"/>
</dbReference>
<reference evidence="11" key="1">
    <citation type="submission" date="2017-11" db="EMBL/GenBank/DDBJ databases">
        <title>The draft genome sequence of Chromatocurvus sp. F02.</title>
        <authorList>
            <person name="Du Z.-J."/>
            <person name="Chang Y.-Q."/>
        </authorList>
    </citation>
    <scope>NUCLEOTIDE SEQUENCE [LARGE SCALE GENOMIC DNA]</scope>
    <source>
        <strain evidence="11">F02</strain>
    </source>
</reference>
<keyword evidence="3 6" id="KW-0479">Metal-binding</keyword>
<keyword evidence="2 6" id="KW-0349">Heme</keyword>
<protein>
    <recommendedName>
        <fullName evidence="9">Cytochrome c domain-containing protein</fullName>
    </recommendedName>
</protein>
<sequence>MSDAPSNHGNRVSMAQPSSRLKLLIGVFAGIAIGATLVATLQPASDGSATRESLPELIETPDRSPGKKKESRAPGQPEPYYGELPSLAAVNIRDAVLEVVTKGLDYPWAMEFISETELLITEFSGSLQRVNVEKGTRHRITGLPDITHGKGQLGLMDLALHPDFSENGLVYFSHAVSSPDHDDRYATGLTRGRLEGDTLREVKLLLVAEPYTKSGSNLGGALEFDAAGYLYVAIGDRSINFRAQETDSLHGKILRLTADGEIPADNPFVDDPAVDDRIYALGVRNTQGLVFDAITNLMFQSEHGPMGGDEVNIIEAGKNYGWPVITYGANYTTEKIGLGTAHEGMEQPLYYYLPSIAASPLTIYRGNMFPEWEGHLLVGALRGAHVSKLALVEGQIRSERAILQEAKGRIRDLKTGPDGSLYILVQNGGRLLRLHRAPEQEDLDAPKERQGVTVYRQLCSSCHSSGQKDLVPQINDPAAWENRLAQGSEALYKNTIDGIGDMPPKGLCDNCTDAEIRAAVDFMVKRLRNQG</sequence>
<gene>
    <name evidence="10" type="ORF">CWI75_12320</name>
</gene>
<dbReference type="PRINTS" id="PR00607">
    <property type="entry name" value="CYTCHROMECIE"/>
</dbReference>
<dbReference type="InterPro" id="IPR011041">
    <property type="entry name" value="Quinoprot_gluc/sorb_DH_b-prop"/>
</dbReference>
<dbReference type="PANTHER" id="PTHR19328">
    <property type="entry name" value="HEDGEHOG-INTERACTING PROTEIN"/>
    <property type="match status" value="1"/>
</dbReference>
<accession>A0A2N5Y0F9</accession>
<dbReference type="InterPro" id="IPR012938">
    <property type="entry name" value="Glc/Sorbosone_DH"/>
</dbReference>
<keyword evidence="8" id="KW-1133">Transmembrane helix</keyword>
<evidence type="ECO:0000256" key="8">
    <source>
        <dbReference type="SAM" id="Phobius"/>
    </source>
</evidence>
<evidence type="ECO:0000259" key="9">
    <source>
        <dbReference type="PROSITE" id="PS51007"/>
    </source>
</evidence>
<evidence type="ECO:0000256" key="7">
    <source>
        <dbReference type="SAM" id="MobiDB-lite"/>
    </source>
</evidence>
<evidence type="ECO:0000256" key="3">
    <source>
        <dbReference type="ARBA" id="ARBA00022723"/>
    </source>
</evidence>
<feature type="transmembrane region" description="Helical" evidence="8">
    <location>
        <begin position="21"/>
        <end position="41"/>
    </location>
</feature>
<keyword evidence="8" id="KW-0812">Transmembrane</keyword>
<dbReference type="InterPro" id="IPR011042">
    <property type="entry name" value="6-blade_b-propeller_TolB-like"/>
</dbReference>
<dbReference type="InterPro" id="IPR036909">
    <property type="entry name" value="Cyt_c-like_dom_sf"/>
</dbReference>
<evidence type="ECO:0000256" key="4">
    <source>
        <dbReference type="ARBA" id="ARBA00022982"/>
    </source>
</evidence>
<feature type="region of interest" description="Disordered" evidence="7">
    <location>
        <begin position="46"/>
        <end position="80"/>
    </location>
</feature>
<keyword evidence="5 6" id="KW-0408">Iron</keyword>
<evidence type="ECO:0000256" key="2">
    <source>
        <dbReference type="ARBA" id="ARBA00022617"/>
    </source>
</evidence>
<dbReference type="Pfam" id="PF13442">
    <property type="entry name" value="Cytochrome_CBB3"/>
    <property type="match status" value="1"/>
</dbReference>
<dbReference type="GO" id="GO:0005506">
    <property type="term" value="F:iron ion binding"/>
    <property type="evidence" value="ECO:0007669"/>
    <property type="project" value="InterPro"/>
</dbReference>
<evidence type="ECO:0000256" key="6">
    <source>
        <dbReference type="PROSITE-ProRule" id="PRU00433"/>
    </source>
</evidence>
<keyword evidence="8" id="KW-0472">Membrane</keyword>
<dbReference type="Gene3D" id="2.120.10.30">
    <property type="entry name" value="TolB, C-terminal domain"/>
    <property type="match status" value="1"/>
</dbReference>
<keyword evidence="11" id="KW-1185">Reference proteome</keyword>
<dbReference type="AlphaFoldDB" id="A0A2N5Y0F9"/>
<dbReference type="GO" id="GO:0009055">
    <property type="term" value="F:electron transfer activity"/>
    <property type="evidence" value="ECO:0007669"/>
    <property type="project" value="InterPro"/>
</dbReference>
<dbReference type="SUPFAM" id="SSF50952">
    <property type="entry name" value="Soluble quinoprotein glucose dehydrogenase"/>
    <property type="match status" value="1"/>
</dbReference>
<keyword evidence="4" id="KW-0249">Electron transport</keyword>
<dbReference type="EMBL" id="PKLZ01000009">
    <property type="protein sequence ID" value="PLW81887.1"/>
    <property type="molecule type" value="Genomic_DNA"/>
</dbReference>
<dbReference type="PROSITE" id="PS51007">
    <property type="entry name" value="CYTC"/>
    <property type="match status" value="1"/>
</dbReference>